<dbReference type="InterPro" id="IPR001841">
    <property type="entry name" value="Znf_RING"/>
</dbReference>
<keyword evidence="7" id="KW-1185">Reference proteome</keyword>
<keyword evidence="1 3" id="KW-0863">Zinc-finger</keyword>
<keyword evidence="2" id="KW-0862">Zinc</keyword>
<dbReference type="AlphaFoldDB" id="A0A4U5PGX2"/>
<keyword evidence="1 3" id="KW-0479">Metal-binding</keyword>
<dbReference type="EMBL" id="AZBU02000002">
    <property type="protein sequence ID" value="TKR95852.1"/>
    <property type="molecule type" value="Genomic_DNA"/>
</dbReference>
<protein>
    <recommendedName>
        <fullName evidence="5">RING-type domain-containing protein</fullName>
    </recommendedName>
</protein>
<accession>A0A4U5PGX2</accession>
<dbReference type="STRING" id="34508.A0A4U5PGX2"/>
<organism evidence="6 7">
    <name type="scientific">Steinernema carpocapsae</name>
    <name type="common">Entomopathogenic nematode</name>
    <dbReference type="NCBI Taxonomy" id="34508"/>
    <lineage>
        <taxon>Eukaryota</taxon>
        <taxon>Metazoa</taxon>
        <taxon>Ecdysozoa</taxon>
        <taxon>Nematoda</taxon>
        <taxon>Chromadorea</taxon>
        <taxon>Rhabditida</taxon>
        <taxon>Tylenchina</taxon>
        <taxon>Panagrolaimomorpha</taxon>
        <taxon>Strongyloidoidea</taxon>
        <taxon>Steinernematidae</taxon>
        <taxon>Steinernema</taxon>
    </lineage>
</organism>
<evidence type="ECO:0000256" key="4">
    <source>
        <dbReference type="SAM" id="MobiDB-lite"/>
    </source>
</evidence>
<dbReference type="InterPro" id="IPR013083">
    <property type="entry name" value="Znf_RING/FYVE/PHD"/>
</dbReference>
<name>A0A4U5PGX2_STECR</name>
<proteinExistence type="predicted"/>
<feature type="domain" description="RING-type" evidence="5">
    <location>
        <begin position="16"/>
        <end position="54"/>
    </location>
</feature>
<sequence length="235" mass="27323">MVFPLSSDYNRLIPFCPGCHNQYGEFNCPQVLPCGHTSCLVCVKQDAKKRCLRCGSKYRKFRLNLALQALIENLKYLTEVEVGRTERCEECDERYSKRWMRTCWTCREEIQRIVKHDLLRCHICLECCINRHNGHRFIPVQLSESMRSSQAFRHQPQPLLPQRSQATSSSFVTQTPPTSSTSSRIFYSTIIDLKDEAEAVENHTYFNPTQEDLSKDLPTASTYINIEEKLKKCCL</sequence>
<dbReference type="PROSITE" id="PS50089">
    <property type="entry name" value="ZF_RING_2"/>
    <property type="match status" value="1"/>
</dbReference>
<reference evidence="6 7" key="2">
    <citation type="journal article" date="2019" name="G3 (Bethesda)">
        <title>Hybrid Assembly of the Genome of the Entomopathogenic Nematode Steinernema carpocapsae Identifies the X-Chromosome.</title>
        <authorList>
            <person name="Serra L."/>
            <person name="Macchietto M."/>
            <person name="Macias-Munoz A."/>
            <person name="McGill C.J."/>
            <person name="Rodriguez I.M."/>
            <person name="Rodriguez B."/>
            <person name="Murad R."/>
            <person name="Mortazavi A."/>
        </authorList>
    </citation>
    <scope>NUCLEOTIDE SEQUENCE [LARGE SCALE GENOMIC DNA]</scope>
    <source>
        <strain evidence="6 7">ALL</strain>
    </source>
</reference>
<dbReference type="SUPFAM" id="SSF57850">
    <property type="entry name" value="RING/U-box"/>
    <property type="match status" value="1"/>
</dbReference>
<gene>
    <name evidence="6" type="ORF">L596_009965</name>
</gene>
<dbReference type="Gene3D" id="3.30.40.10">
    <property type="entry name" value="Zinc/RING finger domain, C3HC4 (zinc finger)"/>
    <property type="match status" value="1"/>
</dbReference>
<dbReference type="GO" id="GO:0008270">
    <property type="term" value="F:zinc ion binding"/>
    <property type="evidence" value="ECO:0007669"/>
    <property type="project" value="UniProtKB-KW"/>
</dbReference>
<comment type="caution">
    <text evidence="6">The sequence shown here is derived from an EMBL/GenBank/DDBJ whole genome shotgun (WGS) entry which is preliminary data.</text>
</comment>
<feature type="region of interest" description="Disordered" evidence="4">
    <location>
        <begin position="153"/>
        <end position="181"/>
    </location>
</feature>
<evidence type="ECO:0000256" key="3">
    <source>
        <dbReference type="PROSITE-ProRule" id="PRU00175"/>
    </source>
</evidence>
<evidence type="ECO:0000256" key="2">
    <source>
        <dbReference type="ARBA" id="ARBA00022833"/>
    </source>
</evidence>
<feature type="compositionally biased region" description="Low complexity" evidence="4">
    <location>
        <begin position="167"/>
        <end position="181"/>
    </location>
</feature>
<dbReference type="OrthoDB" id="252722at2759"/>
<evidence type="ECO:0000313" key="6">
    <source>
        <dbReference type="EMBL" id="TKR95852.1"/>
    </source>
</evidence>
<dbReference type="Proteomes" id="UP000298663">
    <property type="component" value="Unassembled WGS sequence"/>
</dbReference>
<evidence type="ECO:0000256" key="1">
    <source>
        <dbReference type="ARBA" id="ARBA00022771"/>
    </source>
</evidence>
<evidence type="ECO:0000259" key="5">
    <source>
        <dbReference type="PROSITE" id="PS50089"/>
    </source>
</evidence>
<reference evidence="6 7" key="1">
    <citation type="journal article" date="2015" name="Genome Biol.">
        <title>Comparative genomics of Steinernema reveals deeply conserved gene regulatory networks.</title>
        <authorList>
            <person name="Dillman A.R."/>
            <person name="Macchietto M."/>
            <person name="Porter C.F."/>
            <person name="Rogers A."/>
            <person name="Williams B."/>
            <person name="Antoshechkin I."/>
            <person name="Lee M.M."/>
            <person name="Goodwin Z."/>
            <person name="Lu X."/>
            <person name="Lewis E.E."/>
            <person name="Goodrich-Blair H."/>
            <person name="Stock S.P."/>
            <person name="Adams B.J."/>
            <person name="Sternberg P.W."/>
            <person name="Mortazavi A."/>
        </authorList>
    </citation>
    <scope>NUCLEOTIDE SEQUENCE [LARGE SCALE GENOMIC DNA]</scope>
    <source>
        <strain evidence="6 7">ALL</strain>
    </source>
</reference>
<evidence type="ECO:0000313" key="7">
    <source>
        <dbReference type="Proteomes" id="UP000298663"/>
    </source>
</evidence>